<accession>A0A7S1B1Y6</accession>
<sequence length="231" mass="24877">MSNTDSTVDRLLHVASLFDFPSCGGSQEILNEGAAGDYYHEPDDCTRSVRVVGCTGADASREAIDTLGCLPLDMNIVDCSSVDGVVVKGSDQWCACGWGDTIEDETPPLESKGSFLFSDTEMPPPLPEDPAFQLLRSSVRMTGVSPTMVVNSLLCCLRKQQATVTKVNRKKFSIEARAVMHGESCIVKIRIYGEAAGCAVEFSRRSGDGLVFSGIFRTVRDVLCAMSTSNV</sequence>
<protein>
    <submittedName>
        <fullName evidence="1">Uncharacterized protein</fullName>
    </submittedName>
</protein>
<proteinExistence type="predicted"/>
<organism evidence="1">
    <name type="scientific">Noctiluca scintillans</name>
    <name type="common">Sea sparkle</name>
    <name type="synonym">Red tide dinoflagellate</name>
    <dbReference type="NCBI Taxonomy" id="2966"/>
    <lineage>
        <taxon>Eukaryota</taxon>
        <taxon>Sar</taxon>
        <taxon>Alveolata</taxon>
        <taxon>Dinophyceae</taxon>
        <taxon>Noctilucales</taxon>
        <taxon>Noctilucaceae</taxon>
        <taxon>Noctiluca</taxon>
    </lineage>
</organism>
<dbReference type="AlphaFoldDB" id="A0A7S1B1Y6"/>
<name>A0A7S1B1Y6_NOCSC</name>
<gene>
    <name evidence="1" type="ORF">NSCI0253_LOCUS45414</name>
</gene>
<reference evidence="1" key="1">
    <citation type="submission" date="2021-01" db="EMBL/GenBank/DDBJ databases">
        <authorList>
            <person name="Corre E."/>
            <person name="Pelletier E."/>
            <person name="Niang G."/>
            <person name="Scheremetjew M."/>
            <person name="Finn R."/>
            <person name="Kale V."/>
            <person name="Holt S."/>
            <person name="Cochrane G."/>
            <person name="Meng A."/>
            <person name="Brown T."/>
            <person name="Cohen L."/>
        </authorList>
    </citation>
    <scope>NUCLEOTIDE SEQUENCE</scope>
</reference>
<dbReference type="EMBL" id="HBFQ01064077">
    <property type="protein sequence ID" value="CAD8871057.1"/>
    <property type="molecule type" value="Transcribed_RNA"/>
</dbReference>
<evidence type="ECO:0000313" key="1">
    <source>
        <dbReference type="EMBL" id="CAD8871057.1"/>
    </source>
</evidence>